<gene>
    <name evidence="3" type="ORF">E6W39_02625</name>
</gene>
<dbReference type="SUPFAM" id="SSF51430">
    <property type="entry name" value="NAD(P)-linked oxidoreductase"/>
    <property type="match status" value="1"/>
</dbReference>
<reference evidence="3 4" key="1">
    <citation type="submission" date="2019-06" db="EMBL/GenBank/DDBJ databases">
        <title>Description of Kitasatospora acidophila sp. nov. isolated from pine grove soil, and reclassification of Streptomyces novaecaesareae to Kitasatospora novaeceasareae comb. nov.</title>
        <authorList>
            <person name="Kim M.J."/>
        </authorList>
    </citation>
    <scope>NUCLEOTIDE SEQUENCE [LARGE SCALE GENOMIC DNA]</scope>
    <source>
        <strain evidence="3 4">MMS16-CNU292</strain>
    </source>
</reference>
<organism evidence="3 4">
    <name type="scientific">Kitasatospora acidiphila</name>
    <dbReference type="NCBI Taxonomy" id="2567942"/>
    <lineage>
        <taxon>Bacteria</taxon>
        <taxon>Bacillati</taxon>
        <taxon>Actinomycetota</taxon>
        <taxon>Actinomycetes</taxon>
        <taxon>Kitasatosporales</taxon>
        <taxon>Streptomycetaceae</taxon>
        <taxon>Kitasatospora</taxon>
    </lineage>
</organism>
<keyword evidence="1" id="KW-0560">Oxidoreductase</keyword>
<evidence type="ECO:0000313" key="3">
    <source>
        <dbReference type="EMBL" id="TQF07093.1"/>
    </source>
</evidence>
<dbReference type="GO" id="GO:0005737">
    <property type="term" value="C:cytoplasm"/>
    <property type="evidence" value="ECO:0007669"/>
    <property type="project" value="TreeGrafter"/>
</dbReference>
<dbReference type="AlphaFoldDB" id="A0A540WDI0"/>
<dbReference type="InterPro" id="IPR036812">
    <property type="entry name" value="NAD(P)_OxRdtase_dom_sf"/>
</dbReference>
<dbReference type="InterPro" id="IPR023210">
    <property type="entry name" value="NADP_OxRdtase_dom"/>
</dbReference>
<dbReference type="Pfam" id="PF00248">
    <property type="entry name" value="Aldo_ket_red"/>
    <property type="match status" value="1"/>
</dbReference>
<accession>A0A540WDI0</accession>
<dbReference type="CDD" id="cd19088">
    <property type="entry name" value="AKR_AKR13B1"/>
    <property type="match status" value="1"/>
</dbReference>
<proteinExistence type="predicted"/>
<sequence length="228" mass="24783">MRLTGPGTWGYPADLVGVVGLLRTAVDGFGVLHIDTADAYGPHTVEDLIRRALHPYPEQLLLATKVGMVRPAPNVWRPLGRPEYLRAAVEGSLRRLRIKQIDLCYLHRVDPTVPLVDQVGELEQLRQEGKIGYVGLSKVTPEQIREAGEVVTVAAVQNCLNIEEPDDPALAYCLANSIPYVPYRPLNAGQALDPAGALRWLLDLGPQVAPIPGTSDPAHLRALFAPAT</sequence>
<dbReference type="InterPro" id="IPR050791">
    <property type="entry name" value="Aldo-Keto_reductase"/>
</dbReference>
<protein>
    <submittedName>
        <fullName evidence="3">Aldo/keto reductase</fullName>
    </submittedName>
</protein>
<evidence type="ECO:0000313" key="4">
    <source>
        <dbReference type="Proteomes" id="UP000319103"/>
    </source>
</evidence>
<evidence type="ECO:0000256" key="1">
    <source>
        <dbReference type="ARBA" id="ARBA00023002"/>
    </source>
</evidence>
<dbReference type="Proteomes" id="UP000319103">
    <property type="component" value="Unassembled WGS sequence"/>
</dbReference>
<dbReference type="OrthoDB" id="9768793at2"/>
<evidence type="ECO:0000259" key="2">
    <source>
        <dbReference type="Pfam" id="PF00248"/>
    </source>
</evidence>
<keyword evidence="4" id="KW-1185">Reference proteome</keyword>
<dbReference type="PANTHER" id="PTHR43625">
    <property type="entry name" value="AFLATOXIN B1 ALDEHYDE REDUCTASE"/>
    <property type="match status" value="1"/>
</dbReference>
<name>A0A540WDI0_9ACTN</name>
<feature type="domain" description="NADP-dependent oxidoreductase" evidence="2">
    <location>
        <begin position="19"/>
        <end position="189"/>
    </location>
</feature>
<dbReference type="PANTHER" id="PTHR43625:SF40">
    <property type="entry name" value="ALDO-KETO REDUCTASE YAKC [NADP(+)]"/>
    <property type="match status" value="1"/>
</dbReference>
<dbReference type="EMBL" id="VIGB01000003">
    <property type="protein sequence ID" value="TQF07093.1"/>
    <property type="molecule type" value="Genomic_DNA"/>
</dbReference>
<dbReference type="Gene3D" id="3.20.20.100">
    <property type="entry name" value="NADP-dependent oxidoreductase domain"/>
    <property type="match status" value="1"/>
</dbReference>
<comment type="caution">
    <text evidence="3">The sequence shown here is derived from an EMBL/GenBank/DDBJ whole genome shotgun (WGS) entry which is preliminary data.</text>
</comment>
<dbReference type="GO" id="GO:0016491">
    <property type="term" value="F:oxidoreductase activity"/>
    <property type="evidence" value="ECO:0007669"/>
    <property type="project" value="UniProtKB-KW"/>
</dbReference>